<proteinExistence type="predicted"/>
<comment type="caution">
    <text evidence="2">The sequence shown here is derived from an EMBL/GenBank/DDBJ whole genome shotgun (WGS) entry which is preliminary data.</text>
</comment>
<dbReference type="AlphaFoldDB" id="A0A0M9FZZ2"/>
<accession>A0A0M9FZZ2</accession>
<evidence type="ECO:0000313" key="3">
    <source>
        <dbReference type="Proteomes" id="UP000037923"/>
    </source>
</evidence>
<protein>
    <submittedName>
        <fullName evidence="2">Uncharacterized protein</fullName>
    </submittedName>
</protein>
<dbReference type="Proteomes" id="UP000037923">
    <property type="component" value="Unassembled WGS sequence"/>
</dbReference>
<reference evidence="2 3" key="1">
    <citation type="submission" date="2015-07" db="EMBL/GenBank/DDBJ databases">
        <title>High-quality genome of monoxenous trypanosomatid Leptomonas pyrrhocoris.</title>
        <authorList>
            <person name="Flegontov P."/>
            <person name="Butenko A."/>
            <person name="Firsov S."/>
            <person name="Vlcek C."/>
            <person name="Logacheva M.D."/>
            <person name="Field M."/>
            <person name="Filatov D."/>
            <person name="Flegontova O."/>
            <person name="Gerasimov E."/>
            <person name="Jackson A.P."/>
            <person name="Kelly S."/>
            <person name="Opperdoes F."/>
            <person name="O'Reilly A."/>
            <person name="Votypka J."/>
            <person name="Yurchenko V."/>
            <person name="Lukes J."/>
        </authorList>
    </citation>
    <scope>NUCLEOTIDE SEQUENCE [LARGE SCALE GENOMIC DNA]</scope>
    <source>
        <strain evidence="2">H10</strain>
    </source>
</reference>
<evidence type="ECO:0000256" key="1">
    <source>
        <dbReference type="SAM" id="Phobius"/>
    </source>
</evidence>
<organism evidence="2 3">
    <name type="scientific">Leptomonas pyrrhocoris</name>
    <name type="common">Firebug parasite</name>
    <dbReference type="NCBI Taxonomy" id="157538"/>
    <lineage>
        <taxon>Eukaryota</taxon>
        <taxon>Discoba</taxon>
        <taxon>Euglenozoa</taxon>
        <taxon>Kinetoplastea</taxon>
        <taxon>Metakinetoplastina</taxon>
        <taxon>Trypanosomatida</taxon>
        <taxon>Trypanosomatidae</taxon>
        <taxon>Leishmaniinae</taxon>
        <taxon>Leptomonas</taxon>
    </lineage>
</organism>
<keyword evidence="3" id="KW-1185">Reference proteome</keyword>
<dbReference type="GeneID" id="26905661"/>
<sequence>MQVQNGDVWLSLSLSLVEVFLVFDLLSQIVVEEFLAVVVVVLLSYRLDATINCLLRVTTARVLICAFNLVCVCVCVCV</sequence>
<name>A0A0M9FZZ2_LEPPY</name>
<evidence type="ECO:0000313" key="2">
    <source>
        <dbReference type="EMBL" id="KPA79555.1"/>
    </source>
</evidence>
<dbReference type="VEuPathDB" id="TriTrypDB:LpyrH10_10_1400"/>
<dbReference type="EMBL" id="LGTL01000010">
    <property type="protein sequence ID" value="KPA79555.1"/>
    <property type="molecule type" value="Genomic_DNA"/>
</dbReference>
<gene>
    <name evidence="2" type="ORF">ABB37_05371</name>
</gene>
<keyword evidence="1" id="KW-0812">Transmembrane</keyword>
<keyword evidence="1" id="KW-1133">Transmembrane helix</keyword>
<feature type="transmembrane region" description="Helical" evidence="1">
    <location>
        <begin position="20"/>
        <end position="45"/>
    </location>
</feature>
<keyword evidence="1" id="KW-0472">Membrane</keyword>
<dbReference type="RefSeq" id="XP_015657994.1">
    <property type="nucleotide sequence ID" value="XM_015803352.1"/>
</dbReference>